<dbReference type="SUPFAM" id="SSF52833">
    <property type="entry name" value="Thioredoxin-like"/>
    <property type="match status" value="1"/>
</dbReference>
<sequence>MSQNSQAGADVGPDVSTGNGAGAGVSAGVGSGVGAGADAAVDIETAGEEKQERSPIRGLQGFALLAAVALPMVAACIVYYTGLGMPGGTVNQGSLLDPPIAVGHLSFVEQNDQRGQQVFSLGSAAPKWRYLVVPADSCDAACEKFLYTSRQVHIRLSEKADRVERLLVTASPLPAQQRAALAAQHPRLRFVQMDTAALQNLRTASGISGTAEPQALLVDQKGFAMMRYGNEHSGNQLLKDIKRLLKYSYEQ</sequence>
<accession>A0ABP9WMY6</accession>
<keyword evidence="2" id="KW-0472">Membrane</keyword>
<reference evidence="3 4" key="1">
    <citation type="submission" date="2024-02" db="EMBL/GenBank/DDBJ databases">
        <title>Microbulbifer aestuariivivens NBRC 112533.</title>
        <authorList>
            <person name="Ichikawa N."/>
            <person name="Katano-Makiyama Y."/>
            <person name="Hidaka K."/>
        </authorList>
    </citation>
    <scope>NUCLEOTIDE SEQUENCE [LARGE SCALE GENOMIC DNA]</scope>
    <source>
        <strain evidence="3 4">NBRC 112533</strain>
    </source>
</reference>
<evidence type="ECO:0008006" key="5">
    <source>
        <dbReference type="Google" id="ProtNLM"/>
    </source>
</evidence>
<dbReference type="RefSeq" id="WP_345549662.1">
    <property type="nucleotide sequence ID" value="NZ_BAABRT010000007.1"/>
</dbReference>
<dbReference type="Gene3D" id="3.40.30.10">
    <property type="entry name" value="Glutaredoxin"/>
    <property type="match status" value="1"/>
</dbReference>
<feature type="transmembrane region" description="Helical" evidence="2">
    <location>
        <begin position="62"/>
        <end position="82"/>
    </location>
</feature>
<comment type="caution">
    <text evidence="3">The sequence shown here is derived from an EMBL/GenBank/DDBJ whole genome shotgun (WGS) entry which is preliminary data.</text>
</comment>
<protein>
    <recommendedName>
        <fullName evidence="5">Thioredoxin domain-containing protein</fullName>
    </recommendedName>
</protein>
<dbReference type="EMBL" id="BAABRT010000007">
    <property type="protein sequence ID" value="GAA5524584.1"/>
    <property type="molecule type" value="Genomic_DNA"/>
</dbReference>
<organism evidence="3 4">
    <name type="scientific">Microbulbifer aestuariivivens</name>
    <dbReference type="NCBI Taxonomy" id="1908308"/>
    <lineage>
        <taxon>Bacteria</taxon>
        <taxon>Pseudomonadati</taxon>
        <taxon>Pseudomonadota</taxon>
        <taxon>Gammaproteobacteria</taxon>
        <taxon>Cellvibrionales</taxon>
        <taxon>Microbulbiferaceae</taxon>
        <taxon>Microbulbifer</taxon>
    </lineage>
</organism>
<keyword evidence="2" id="KW-0812">Transmembrane</keyword>
<evidence type="ECO:0000313" key="4">
    <source>
        <dbReference type="Proteomes" id="UP001408594"/>
    </source>
</evidence>
<dbReference type="InterPro" id="IPR036249">
    <property type="entry name" value="Thioredoxin-like_sf"/>
</dbReference>
<evidence type="ECO:0000256" key="2">
    <source>
        <dbReference type="SAM" id="Phobius"/>
    </source>
</evidence>
<proteinExistence type="predicted"/>
<dbReference type="Proteomes" id="UP001408594">
    <property type="component" value="Unassembled WGS sequence"/>
</dbReference>
<keyword evidence="4" id="KW-1185">Reference proteome</keyword>
<evidence type="ECO:0000256" key="1">
    <source>
        <dbReference type="SAM" id="MobiDB-lite"/>
    </source>
</evidence>
<keyword evidence="2" id="KW-1133">Transmembrane helix</keyword>
<evidence type="ECO:0000313" key="3">
    <source>
        <dbReference type="EMBL" id="GAA5524584.1"/>
    </source>
</evidence>
<feature type="region of interest" description="Disordered" evidence="1">
    <location>
        <begin position="1"/>
        <end position="23"/>
    </location>
</feature>
<name>A0ABP9WMY6_9GAMM</name>
<gene>
    <name evidence="3" type="ORF">Maes01_01141</name>
</gene>